<dbReference type="SMART" id="SM00849">
    <property type="entry name" value="Lactamase_B"/>
    <property type="match status" value="1"/>
</dbReference>
<dbReference type="InterPro" id="IPR036866">
    <property type="entry name" value="RibonucZ/Hydroxyglut_hydro"/>
</dbReference>
<proteinExistence type="predicted"/>
<evidence type="ECO:0000313" key="2">
    <source>
        <dbReference type="EMBL" id="NEX45306.1"/>
    </source>
</evidence>
<evidence type="ECO:0000259" key="1">
    <source>
        <dbReference type="SMART" id="SM00849"/>
    </source>
</evidence>
<dbReference type="GO" id="GO:0016787">
    <property type="term" value="F:hydrolase activity"/>
    <property type="evidence" value="ECO:0007669"/>
    <property type="project" value="UniProtKB-KW"/>
</dbReference>
<organism evidence="2 3">
    <name type="scientific">Pseudotabrizicola algicola</name>
    <dbReference type="NCBI Taxonomy" id="2709381"/>
    <lineage>
        <taxon>Bacteria</taxon>
        <taxon>Pseudomonadati</taxon>
        <taxon>Pseudomonadota</taxon>
        <taxon>Alphaproteobacteria</taxon>
        <taxon>Rhodobacterales</taxon>
        <taxon>Paracoccaceae</taxon>
        <taxon>Pseudotabrizicola</taxon>
    </lineage>
</organism>
<dbReference type="PANTHER" id="PTHR42663:SF6">
    <property type="entry name" value="HYDROLASE C777.06C-RELATED"/>
    <property type="match status" value="1"/>
</dbReference>
<sequence length="271" mass="29696">MTDLLRFTILGCGSSGGVPRLGLEEPDWGACDPANPMNRRTRCSLLVERIGADGTTRVLIDTSPDMHRQLLAARVGALDAVVFTHAHADHTHGIDDLRQVVYNIQRRLPVWADGPTQEALIARFGYAFVQPKGSPYPPILDLNTITDDTAFTIQGDGGNITLTPFLCEHGSIDAQGFRIGNLAYLPDAVAIPEPHWRLLSGLEVWVVDALRRKPHPTHAHLDMTLEWIARANPGRAILTNMHNDLDHAALLAELPPHIRPAHDGMVIEIAA</sequence>
<feature type="domain" description="Metallo-beta-lactamase" evidence="1">
    <location>
        <begin position="41"/>
        <end position="242"/>
    </location>
</feature>
<dbReference type="Pfam" id="PF12706">
    <property type="entry name" value="Lactamase_B_2"/>
    <property type="match status" value="1"/>
</dbReference>
<reference evidence="2 3" key="1">
    <citation type="submission" date="2020-02" db="EMBL/GenBank/DDBJ databases">
        <title>Rhodobacter algicola sp. nov., isolated from microalga culture.</title>
        <authorList>
            <person name="Park C.-Y."/>
        </authorList>
    </citation>
    <scope>NUCLEOTIDE SEQUENCE [LARGE SCALE GENOMIC DNA]</scope>
    <source>
        <strain evidence="2 3">ETT8</strain>
    </source>
</reference>
<dbReference type="Proteomes" id="UP000481421">
    <property type="component" value="Unassembled WGS sequence"/>
</dbReference>
<dbReference type="Gene3D" id="3.60.15.10">
    <property type="entry name" value="Ribonuclease Z/Hydroxyacylglutathione hydrolase-like"/>
    <property type="match status" value="1"/>
</dbReference>
<dbReference type="EMBL" id="JAAIKE010000001">
    <property type="protein sequence ID" value="NEX45306.1"/>
    <property type="molecule type" value="Genomic_DNA"/>
</dbReference>
<dbReference type="PANTHER" id="PTHR42663">
    <property type="entry name" value="HYDROLASE C777.06C-RELATED-RELATED"/>
    <property type="match status" value="1"/>
</dbReference>
<accession>A0A6B3RJE3</accession>
<comment type="caution">
    <text evidence="2">The sequence shown here is derived from an EMBL/GenBank/DDBJ whole genome shotgun (WGS) entry which is preliminary data.</text>
</comment>
<dbReference type="RefSeq" id="WP_164609310.1">
    <property type="nucleotide sequence ID" value="NZ_JAAIKE010000001.1"/>
</dbReference>
<name>A0A6B3RJE3_9RHOB</name>
<dbReference type="CDD" id="cd16279">
    <property type="entry name" value="metallo-hydrolase-like_MBL-fold"/>
    <property type="match status" value="1"/>
</dbReference>
<dbReference type="AlphaFoldDB" id="A0A6B3RJE3"/>
<keyword evidence="3" id="KW-1185">Reference proteome</keyword>
<dbReference type="InterPro" id="IPR001279">
    <property type="entry name" value="Metallo-B-lactamas"/>
</dbReference>
<keyword evidence="2" id="KW-0378">Hydrolase</keyword>
<dbReference type="SUPFAM" id="SSF56281">
    <property type="entry name" value="Metallo-hydrolase/oxidoreductase"/>
    <property type="match status" value="1"/>
</dbReference>
<protein>
    <submittedName>
        <fullName evidence="2">MBL fold metallo-hydrolase</fullName>
    </submittedName>
</protein>
<gene>
    <name evidence="2" type="ORF">G3572_03755</name>
</gene>
<evidence type="ECO:0000313" key="3">
    <source>
        <dbReference type="Proteomes" id="UP000481421"/>
    </source>
</evidence>